<name>A0A179HFL1_PURLI</name>
<evidence type="ECO:0000313" key="1">
    <source>
        <dbReference type="EMBL" id="OAQ89065.1"/>
    </source>
</evidence>
<accession>A0A179HFL1</accession>
<dbReference type="AlphaFoldDB" id="A0A179HFL1"/>
<reference evidence="1 2" key="1">
    <citation type="submission" date="2016-02" db="EMBL/GenBank/DDBJ databases">
        <title>Biosynthesis of antibiotic leucinostatins and their inhibition on Phytophthora in bio-control Purpureocillium lilacinum.</title>
        <authorList>
            <person name="Wang G."/>
            <person name="Liu Z."/>
            <person name="Lin R."/>
            <person name="Li E."/>
            <person name="Mao Z."/>
            <person name="Ling J."/>
            <person name="Yin W."/>
            <person name="Xie B."/>
        </authorList>
    </citation>
    <scope>NUCLEOTIDE SEQUENCE [LARGE SCALE GENOMIC DNA]</scope>
    <source>
        <strain evidence="1">PLFJ-1</strain>
    </source>
</reference>
<dbReference type="EMBL" id="LSBI01000006">
    <property type="protein sequence ID" value="OAQ89065.1"/>
    <property type="molecule type" value="Genomic_DNA"/>
</dbReference>
<comment type="caution">
    <text evidence="1">The sequence shown here is derived from an EMBL/GenBank/DDBJ whole genome shotgun (WGS) entry which is preliminary data.</text>
</comment>
<gene>
    <name evidence="1" type="ORF">VFPFJ_07530</name>
</gene>
<proteinExistence type="predicted"/>
<evidence type="ECO:0000313" key="2">
    <source>
        <dbReference type="Proteomes" id="UP000078340"/>
    </source>
</evidence>
<organism evidence="1 2">
    <name type="scientific">Purpureocillium lilacinum</name>
    <name type="common">Paecilomyces lilacinus</name>
    <dbReference type="NCBI Taxonomy" id="33203"/>
    <lineage>
        <taxon>Eukaryota</taxon>
        <taxon>Fungi</taxon>
        <taxon>Dikarya</taxon>
        <taxon>Ascomycota</taxon>
        <taxon>Pezizomycotina</taxon>
        <taxon>Sordariomycetes</taxon>
        <taxon>Hypocreomycetidae</taxon>
        <taxon>Hypocreales</taxon>
        <taxon>Ophiocordycipitaceae</taxon>
        <taxon>Purpureocillium</taxon>
    </lineage>
</organism>
<protein>
    <submittedName>
        <fullName evidence="1">Uncharacterized protein</fullName>
    </submittedName>
</protein>
<sequence length="332" mass="36411">MFSALPVFPRKGHLPLRYRYCRLASLAALFVRLRPNLRGISVSQIKLSRTVCWTTQAGSVSLPVAFSCLLQLVRQGVYNVHIETLEVRAVPDPIPCLNGRYLSIGRQIRRKAQKAFQKCHGGNVIRQGRQKRSARRVGRSVGTRQQLRGGCKRMAVRLIGLCEIAVDVAQTWLLDPVLICKSSGGQTTMGVSSRQACHTSTQTPFLKSQRLDRPNTLGHRARWTLETGLVVSAISRQGVDDKVLAGYLSPPNGVLASLFEWIPVIKGIGSRSGDRGESSPLPWTGRDWVVFAILGSLGSSTPSSSSTLNTLRTVTRRCSHSCSSLASLARVR</sequence>
<dbReference type="Proteomes" id="UP000078340">
    <property type="component" value="Unassembled WGS sequence"/>
</dbReference>